<dbReference type="GO" id="GO:0000018">
    <property type="term" value="P:regulation of DNA recombination"/>
    <property type="evidence" value="ECO:0007669"/>
    <property type="project" value="TreeGrafter"/>
</dbReference>
<proteinExistence type="inferred from homology"/>
<comment type="subcellular location">
    <subcellularLocation>
        <location evidence="1 6">Cytoplasm</location>
        <location evidence="1 6">Nucleoid</location>
    </subcellularLocation>
</comment>
<keyword evidence="4 6" id="KW-0963">Cytoplasm</keyword>
<dbReference type="AlphaFoldDB" id="A0A3A1YUF6"/>
<dbReference type="GO" id="GO:0003690">
    <property type="term" value="F:double-stranded DNA binding"/>
    <property type="evidence" value="ECO:0007669"/>
    <property type="project" value="TreeGrafter"/>
</dbReference>
<evidence type="ECO:0000256" key="2">
    <source>
        <dbReference type="ARBA" id="ARBA00008657"/>
    </source>
</evidence>
<evidence type="ECO:0000256" key="4">
    <source>
        <dbReference type="ARBA" id="ARBA00022490"/>
    </source>
</evidence>
<dbReference type="NCBIfam" id="NF001464">
    <property type="entry name" value="PRK00321.1-5"/>
    <property type="match status" value="1"/>
</dbReference>
<dbReference type="Proteomes" id="UP000266206">
    <property type="component" value="Unassembled WGS sequence"/>
</dbReference>
<dbReference type="GO" id="GO:0005737">
    <property type="term" value="C:cytoplasm"/>
    <property type="evidence" value="ECO:0007669"/>
    <property type="project" value="UniProtKB-UniRule"/>
</dbReference>
<evidence type="ECO:0000313" key="7">
    <source>
        <dbReference type="EMBL" id="RIY41151.1"/>
    </source>
</evidence>
<comment type="function">
    <text evidence="6">May be involved in recombination.</text>
</comment>
<dbReference type="HAMAP" id="MF_00194">
    <property type="entry name" value="RdgC"/>
    <property type="match status" value="1"/>
</dbReference>
<dbReference type="PANTHER" id="PTHR38103">
    <property type="entry name" value="RECOMBINATION-ASSOCIATED PROTEIN RDGC"/>
    <property type="match status" value="1"/>
</dbReference>
<evidence type="ECO:0000256" key="5">
    <source>
        <dbReference type="ARBA" id="ARBA00023172"/>
    </source>
</evidence>
<evidence type="ECO:0000256" key="1">
    <source>
        <dbReference type="ARBA" id="ARBA00004453"/>
    </source>
</evidence>
<keyword evidence="5 6" id="KW-0233">DNA recombination</keyword>
<evidence type="ECO:0000313" key="8">
    <source>
        <dbReference type="Proteomes" id="UP000266206"/>
    </source>
</evidence>
<dbReference type="Pfam" id="PF04381">
    <property type="entry name" value="RdgC"/>
    <property type="match status" value="1"/>
</dbReference>
<organism evidence="7 8">
    <name type="scientific">Neopusillimonas maritima</name>
    <dbReference type="NCBI Taxonomy" id="2026239"/>
    <lineage>
        <taxon>Bacteria</taxon>
        <taxon>Pseudomonadati</taxon>
        <taxon>Pseudomonadota</taxon>
        <taxon>Betaproteobacteria</taxon>
        <taxon>Burkholderiales</taxon>
        <taxon>Alcaligenaceae</taxon>
        <taxon>Neopusillimonas</taxon>
    </lineage>
</organism>
<dbReference type="PANTHER" id="PTHR38103:SF1">
    <property type="entry name" value="RECOMBINATION-ASSOCIATED PROTEIN RDGC"/>
    <property type="match status" value="1"/>
</dbReference>
<accession>A0A3A1YUF6</accession>
<reference evidence="7 8" key="1">
    <citation type="submission" date="2017-08" db="EMBL/GenBank/DDBJ databases">
        <title>Pusillimonas indicus sp. nov., a member of the family Alcaligenaceae isolated from surface seawater.</title>
        <authorList>
            <person name="Li J."/>
        </authorList>
    </citation>
    <scope>NUCLEOTIDE SEQUENCE [LARGE SCALE GENOMIC DNA]</scope>
    <source>
        <strain evidence="7 8">L52-1-41</strain>
    </source>
</reference>
<dbReference type="InterPro" id="IPR007476">
    <property type="entry name" value="RdgC"/>
</dbReference>
<dbReference type="RefSeq" id="WP_119516141.1">
    <property type="nucleotide sequence ID" value="NZ_NQYH01000005.1"/>
</dbReference>
<dbReference type="NCBIfam" id="NF001463">
    <property type="entry name" value="PRK00321.1-4"/>
    <property type="match status" value="1"/>
</dbReference>
<gene>
    <name evidence="6" type="primary">rdgC</name>
    <name evidence="7" type="ORF">CJP73_08375</name>
</gene>
<sequence length="315" mass="35172">MWFKNLRIYRLDPQWQCDRASLEKALSVQVFNPESASASEMQRLGWVPAVGDQELVYANDGQFLITLRTEKKLLPASVVNQFAAEKAREIEEQQGYRPGRRQMKEIKEQVTDTLLPRAFSLRQDTRVWIDSRNHWLVIDTGSSAKSDEVIGMLAKAIDPLPASMLHVATSPCAKMTAWLIEGQASDDFTIDQDAELASTGTGGGKIRYVRESIETDDAKKHIEVGKQCTKLALTWNDRISFVLTEGLDIKRVTALDVVNENHTRAENEQEQFDADFALMTGELNALLTALVQALGGEANLEQADPKKAEPVLEIA</sequence>
<evidence type="ECO:0000256" key="3">
    <source>
        <dbReference type="ARBA" id="ARBA00022296"/>
    </source>
</evidence>
<dbReference type="EMBL" id="NQYH01000005">
    <property type="protein sequence ID" value="RIY41151.1"/>
    <property type="molecule type" value="Genomic_DNA"/>
</dbReference>
<dbReference type="GO" id="GO:0006310">
    <property type="term" value="P:DNA recombination"/>
    <property type="evidence" value="ECO:0007669"/>
    <property type="project" value="UniProtKB-UniRule"/>
</dbReference>
<dbReference type="OrthoDB" id="5290530at2"/>
<evidence type="ECO:0000256" key="6">
    <source>
        <dbReference type="HAMAP-Rule" id="MF_00194"/>
    </source>
</evidence>
<name>A0A3A1YUF6_9BURK</name>
<comment type="caution">
    <text evidence="7">The sequence shown here is derived from an EMBL/GenBank/DDBJ whole genome shotgun (WGS) entry which is preliminary data.</text>
</comment>
<comment type="similarity">
    <text evidence="2 6">Belongs to the RdgC family.</text>
</comment>
<dbReference type="GO" id="GO:0043590">
    <property type="term" value="C:bacterial nucleoid"/>
    <property type="evidence" value="ECO:0007669"/>
    <property type="project" value="TreeGrafter"/>
</dbReference>
<protein>
    <recommendedName>
        <fullName evidence="3 6">Recombination-associated protein RdgC</fullName>
    </recommendedName>
</protein>